<evidence type="ECO:0000256" key="8">
    <source>
        <dbReference type="RuleBase" id="RU003471"/>
    </source>
</evidence>
<feature type="signal peptide" evidence="9">
    <location>
        <begin position="1"/>
        <end position="30"/>
    </location>
</feature>
<reference evidence="11 12" key="1">
    <citation type="submission" date="2018-12" db="EMBL/GenBank/DDBJ databases">
        <title>The whole draft genome of Streptomyce luteoverticillatus CGMCC 15060.</title>
        <authorList>
            <person name="Feng Z."/>
            <person name="Chen G."/>
            <person name="Zhang J."/>
            <person name="Zhu H."/>
            <person name="Yu X."/>
            <person name="Zhang W."/>
            <person name="Zhang X."/>
        </authorList>
    </citation>
    <scope>NUCLEOTIDE SEQUENCE [LARGE SCALE GENOMIC DNA]</scope>
    <source>
        <strain evidence="11 12">CGMCC 15060</strain>
    </source>
</reference>
<proteinExistence type="inferred from homology"/>
<keyword evidence="12" id="KW-1185">Reference proteome</keyword>
<dbReference type="SUPFAM" id="SSF55399">
    <property type="entry name" value="Subtilisin inhibitor"/>
    <property type="match status" value="1"/>
</dbReference>
<dbReference type="Gene3D" id="3.30.350.10">
    <property type="entry name" value="Subtilisin inhibitor-like"/>
    <property type="match status" value="1"/>
</dbReference>
<dbReference type="InterPro" id="IPR023549">
    <property type="entry name" value="Subtilisin_inhibitor"/>
</dbReference>
<dbReference type="Proteomes" id="UP000267900">
    <property type="component" value="Chromosome"/>
</dbReference>
<dbReference type="EMBL" id="CP034587">
    <property type="protein sequence ID" value="AZQ74673.1"/>
    <property type="molecule type" value="Genomic_DNA"/>
</dbReference>
<organism evidence="11 12">
    <name type="scientific">Streptomyces luteoverticillatus</name>
    <name type="common">Streptoverticillium luteoverticillatus</name>
    <dbReference type="NCBI Taxonomy" id="66425"/>
    <lineage>
        <taxon>Bacteria</taxon>
        <taxon>Bacillati</taxon>
        <taxon>Actinomycetota</taxon>
        <taxon>Actinomycetes</taxon>
        <taxon>Kitasatosporales</taxon>
        <taxon>Streptomycetaceae</taxon>
        <taxon>Streptomyces</taxon>
    </lineage>
</organism>
<evidence type="ECO:0000259" key="10">
    <source>
        <dbReference type="Pfam" id="PF00720"/>
    </source>
</evidence>
<keyword evidence="6 8" id="KW-0722">Serine protease inhibitor</keyword>
<name>A0A3Q9FY46_STRLT</name>
<dbReference type="GO" id="GO:0004867">
    <property type="term" value="F:serine-type endopeptidase inhibitor activity"/>
    <property type="evidence" value="ECO:0007669"/>
    <property type="project" value="UniProtKB-KW"/>
</dbReference>
<evidence type="ECO:0000256" key="5">
    <source>
        <dbReference type="ARBA" id="ARBA00022690"/>
    </source>
</evidence>
<dbReference type="InterPro" id="IPR000691">
    <property type="entry name" value="Prot_inh_I16_SSI"/>
</dbReference>
<accession>A0A3Q9FY46</accession>
<comment type="subunit">
    <text evidence="3">Homodimer.</text>
</comment>
<keyword evidence="7" id="KW-1015">Disulfide bond</keyword>
<evidence type="ECO:0000256" key="2">
    <source>
        <dbReference type="ARBA" id="ARBA00010472"/>
    </source>
</evidence>
<feature type="chain" id="PRO_5018636771" evidence="9">
    <location>
        <begin position="31"/>
        <end position="137"/>
    </location>
</feature>
<protein>
    <submittedName>
        <fullName evidence="11">Protease inhibitor SIL-V5</fullName>
    </submittedName>
</protein>
<comment type="subcellular location">
    <subcellularLocation>
        <location evidence="1">Secreted</location>
    </subcellularLocation>
</comment>
<dbReference type="Pfam" id="PF00720">
    <property type="entry name" value="SSI"/>
    <property type="match status" value="1"/>
</dbReference>
<evidence type="ECO:0000313" key="11">
    <source>
        <dbReference type="EMBL" id="AZQ74673.1"/>
    </source>
</evidence>
<evidence type="ECO:0000313" key="12">
    <source>
        <dbReference type="Proteomes" id="UP000267900"/>
    </source>
</evidence>
<dbReference type="RefSeq" id="WP_126917175.1">
    <property type="nucleotide sequence ID" value="NZ_CP034587.1"/>
</dbReference>
<evidence type="ECO:0000256" key="1">
    <source>
        <dbReference type="ARBA" id="ARBA00004613"/>
    </source>
</evidence>
<feature type="domain" description="Subtilisin inhibitor" evidence="10">
    <location>
        <begin position="41"/>
        <end position="123"/>
    </location>
</feature>
<dbReference type="OrthoDB" id="4567948at2"/>
<keyword evidence="4" id="KW-0964">Secreted</keyword>
<evidence type="ECO:0000256" key="4">
    <source>
        <dbReference type="ARBA" id="ARBA00022525"/>
    </source>
</evidence>
<gene>
    <name evidence="11" type="ORF">EKH77_28765</name>
</gene>
<dbReference type="GO" id="GO:0005576">
    <property type="term" value="C:extracellular region"/>
    <property type="evidence" value="ECO:0007669"/>
    <property type="project" value="UniProtKB-SubCell"/>
</dbReference>
<dbReference type="AlphaFoldDB" id="A0A3Q9FY46"/>
<dbReference type="PRINTS" id="PR00294">
    <property type="entry name" value="SSBTLNINHBTR"/>
</dbReference>
<comment type="similarity">
    <text evidence="2 8">Belongs to the protease inhibitor I16 (SSI) family.</text>
</comment>
<keyword evidence="9" id="KW-0732">Signal</keyword>
<keyword evidence="5 8" id="KW-0646">Protease inhibitor</keyword>
<evidence type="ECO:0000256" key="6">
    <source>
        <dbReference type="ARBA" id="ARBA00022900"/>
    </source>
</evidence>
<evidence type="ECO:0000256" key="7">
    <source>
        <dbReference type="ARBA" id="ARBA00023157"/>
    </source>
</evidence>
<dbReference type="InterPro" id="IPR036819">
    <property type="entry name" value="Subtilisin_inhibitor-like_sf"/>
</dbReference>
<sequence>MSVRTTATAAATVTATATALLALPPVAAGADRMDAKEAGRLLLTISGARNTWIRGVRLDCPAAGGHHPHAAEACADLERAGGRPDQLPVSPGQVCTREDDPVVATVDGAWHGATVSWRRTYPNLCLLETATGAIFHF</sequence>
<evidence type="ECO:0000256" key="3">
    <source>
        <dbReference type="ARBA" id="ARBA00011738"/>
    </source>
</evidence>
<evidence type="ECO:0000256" key="9">
    <source>
        <dbReference type="SAM" id="SignalP"/>
    </source>
</evidence>